<dbReference type="InterPro" id="IPR001229">
    <property type="entry name" value="Jacalin-like_lectin_dom"/>
</dbReference>
<dbReference type="Gene3D" id="2.100.10.30">
    <property type="entry name" value="Jacalin-like lectin domain"/>
    <property type="match status" value="1"/>
</dbReference>
<evidence type="ECO:0000256" key="1">
    <source>
        <dbReference type="ARBA" id="ARBA00022734"/>
    </source>
</evidence>
<dbReference type="EMBL" id="EF084658">
    <property type="protein sequence ID" value="ABK23970.1"/>
    <property type="molecule type" value="mRNA"/>
</dbReference>
<sequence>MAMSRSYYASPYYGNSKGGKRWEDGTFTSVKKITMTANDMTLTSAQLHYGLAGHDPSVRWKSFGGVVHGGGDKTATTTKEFVLSPHECLTKMTGYKGMYRDEWNNEWCVIKSLTFYTDKGRTFSCGPKGREPDFFETTVDGEIVGFFGSASDSLLDSIGVYMLLD</sequence>
<proteinExistence type="evidence at transcript level"/>
<evidence type="ECO:0000313" key="3">
    <source>
        <dbReference type="EMBL" id="ABK23385.1"/>
    </source>
</evidence>
<dbReference type="SUPFAM" id="SSF51101">
    <property type="entry name" value="Mannose-binding lectins"/>
    <property type="match status" value="1"/>
</dbReference>
<dbReference type="EMBL" id="EF084055">
    <property type="protein sequence ID" value="ABK23385.1"/>
    <property type="molecule type" value="mRNA"/>
</dbReference>
<dbReference type="Pfam" id="PF01419">
    <property type="entry name" value="Jacalin"/>
    <property type="match status" value="1"/>
</dbReference>
<dbReference type="AlphaFoldDB" id="A9NRX4"/>
<dbReference type="PANTHER" id="PTHR47293:SF68">
    <property type="entry name" value="JACALIN-RELATED LECTIN 3"/>
    <property type="match status" value="1"/>
</dbReference>
<dbReference type="InterPro" id="IPR036404">
    <property type="entry name" value="Jacalin-like_lectin_dom_sf"/>
</dbReference>
<dbReference type="GO" id="GO:0030246">
    <property type="term" value="F:carbohydrate binding"/>
    <property type="evidence" value="ECO:0007669"/>
    <property type="project" value="UniProtKB-KW"/>
</dbReference>
<keyword evidence="1" id="KW-0430">Lectin</keyword>
<reference evidence="3" key="1">
    <citation type="journal article" date="2008" name="BMC Genomics">
        <title>A conifer genomics resource of 200,000 spruce (Picea spp.) ESTs and 6,464 high-quality, sequence-finished full-length cDNAs for Sitka spruce (Picea sitchensis).</title>
        <authorList>
            <person name="Ralph S.G."/>
            <person name="Chun H.J."/>
            <person name="Kolosova N."/>
            <person name="Cooper D."/>
            <person name="Oddy C."/>
            <person name="Ritland C.E."/>
            <person name="Kirkpatrick R."/>
            <person name="Moore R."/>
            <person name="Barber S."/>
            <person name="Holt R.A."/>
            <person name="Jones S.J."/>
            <person name="Marra M.A."/>
            <person name="Douglas C.J."/>
            <person name="Ritland K."/>
            <person name="Bohlmann J."/>
        </authorList>
    </citation>
    <scope>NUCLEOTIDE SEQUENCE</scope>
    <source>
        <tissue evidence="3">Green portion of the leader tissue</tissue>
    </source>
</reference>
<dbReference type="PROSITE" id="PS51752">
    <property type="entry name" value="JACALIN_LECTIN"/>
    <property type="match status" value="1"/>
</dbReference>
<accession>A9NRX4</accession>
<protein>
    <recommendedName>
        <fullName evidence="2">Jacalin-type lectin domain-containing protein</fullName>
    </recommendedName>
</protein>
<name>A9NRX4_PICSI</name>
<feature type="domain" description="Jacalin-type lectin" evidence="2">
    <location>
        <begin position="7"/>
        <end position="164"/>
    </location>
</feature>
<dbReference type="SMART" id="SM00915">
    <property type="entry name" value="Jacalin"/>
    <property type="match status" value="1"/>
</dbReference>
<organism evidence="3">
    <name type="scientific">Picea sitchensis</name>
    <name type="common">Sitka spruce</name>
    <name type="synonym">Pinus sitchensis</name>
    <dbReference type="NCBI Taxonomy" id="3332"/>
    <lineage>
        <taxon>Eukaryota</taxon>
        <taxon>Viridiplantae</taxon>
        <taxon>Streptophyta</taxon>
        <taxon>Embryophyta</taxon>
        <taxon>Tracheophyta</taxon>
        <taxon>Spermatophyta</taxon>
        <taxon>Pinopsida</taxon>
        <taxon>Pinidae</taxon>
        <taxon>Conifers I</taxon>
        <taxon>Pinales</taxon>
        <taxon>Pinaceae</taxon>
        <taxon>Picea</taxon>
    </lineage>
</organism>
<dbReference type="PANTHER" id="PTHR47293">
    <property type="entry name" value="JACALIN-RELATED LECTIN 3"/>
    <property type="match status" value="1"/>
</dbReference>
<evidence type="ECO:0000259" key="2">
    <source>
        <dbReference type="PROSITE" id="PS51752"/>
    </source>
</evidence>